<feature type="domain" description="Helix-turn-helix" evidence="1">
    <location>
        <begin position="23"/>
        <end position="66"/>
    </location>
</feature>
<dbReference type="PANTHER" id="PTHR30024">
    <property type="entry name" value="ALIPHATIC SULFONATES-BINDING PROTEIN-RELATED"/>
    <property type="match status" value="1"/>
</dbReference>
<proteinExistence type="predicted"/>
<dbReference type="Gene3D" id="3.40.190.10">
    <property type="entry name" value="Periplasmic binding protein-like II"/>
    <property type="match status" value="2"/>
</dbReference>
<dbReference type="SUPFAM" id="SSF46955">
    <property type="entry name" value="Putative DNA-binding domain"/>
    <property type="match status" value="1"/>
</dbReference>
<keyword evidence="3" id="KW-1185">Reference proteome</keyword>
<dbReference type="Pfam" id="PF12728">
    <property type="entry name" value="HTH_17"/>
    <property type="match status" value="1"/>
</dbReference>
<dbReference type="InterPro" id="IPR010093">
    <property type="entry name" value="SinI_DNA-bd"/>
</dbReference>
<protein>
    <recommendedName>
        <fullName evidence="1">Helix-turn-helix domain-containing protein</fullName>
    </recommendedName>
</protein>
<dbReference type="InterPro" id="IPR009061">
    <property type="entry name" value="DNA-bd_dom_put_sf"/>
</dbReference>
<organism evidence="2 3">
    <name type="scientific">Paenibacillus allorhizoplanae</name>
    <dbReference type="NCBI Taxonomy" id="2905648"/>
    <lineage>
        <taxon>Bacteria</taxon>
        <taxon>Bacillati</taxon>
        <taxon>Bacillota</taxon>
        <taxon>Bacilli</taxon>
        <taxon>Bacillales</taxon>
        <taxon>Paenibacillaceae</taxon>
        <taxon>Paenibacillus</taxon>
    </lineage>
</organism>
<sequence length="416" mass="45843">MTIMNPIEVTLMSMQRFNLIPLQEAIDILGVSRSTFDRWRKLKQLPFVKIGKEILIDKKELEQWVRLHAVSLQNPVFTAGASSTVSTQESPTLTVGYQSGTAHMWTSLIMKELGWLEEELAAANPSRVVQVKWFDGANGAVLLQGMVGGSIQIASLGDYPIVLGASLCQTFPAFKPVLIAFDGKTSGGQGISLILRKGLEPSDISEICGWSLTSAAQSSAGRRLSKLLQSLGGGGDQVIHKEMDESMAGIVKRKIAGCAMWEPYISLVNYHGVGNVLFQEGIGEDYLTGVVADERWVHHHEGDTIAYLKAHLRVHAFIRNDPDAAAELISRIKGIPVEIAVAIMTKVRWDASFYTKDMNSLAQLYQENGAVHTSTLSKLQDTRWNGDYLQQAIKALNLPQLDRHPLEGDWSAEQLY</sequence>
<dbReference type="SUPFAM" id="SSF53850">
    <property type="entry name" value="Periplasmic binding protein-like II"/>
    <property type="match status" value="1"/>
</dbReference>
<dbReference type="NCBIfam" id="TIGR01764">
    <property type="entry name" value="excise"/>
    <property type="match status" value="1"/>
</dbReference>
<evidence type="ECO:0000313" key="2">
    <source>
        <dbReference type="EMBL" id="CAH1212461.1"/>
    </source>
</evidence>
<evidence type="ECO:0000259" key="1">
    <source>
        <dbReference type="Pfam" id="PF12728"/>
    </source>
</evidence>
<name>A0ABN8GPH0_9BACL</name>
<dbReference type="PANTHER" id="PTHR30024:SF42">
    <property type="entry name" value="ALIPHATIC SULFONATES-BINDING PROTEIN-RELATED"/>
    <property type="match status" value="1"/>
</dbReference>
<dbReference type="InterPro" id="IPR041657">
    <property type="entry name" value="HTH_17"/>
</dbReference>
<gene>
    <name evidence="2" type="ORF">PAECIP111891_03876</name>
</gene>
<evidence type="ECO:0000313" key="3">
    <source>
        <dbReference type="Proteomes" id="UP000838821"/>
    </source>
</evidence>
<comment type="caution">
    <text evidence="2">The sequence shown here is derived from an EMBL/GenBank/DDBJ whole genome shotgun (WGS) entry which is preliminary data.</text>
</comment>
<dbReference type="EMBL" id="CAKMMW010000011">
    <property type="protein sequence ID" value="CAH1212461.1"/>
    <property type="molecule type" value="Genomic_DNA"/>
</dbReference>
<reference evidence="2" key="1">
    <citation type="submission" date="2022-01" db="EMBL/GenBank/DDBJ databases">
        <authorList>
            <person name="Criscuolo A."/>
        </authorList>
    </citation>
    <scope>NUCLEOTIDE SEQUENCE</scope>
    <source>
        <strain evidence="2">CIP111891</strain>
    </source>
</reference>
<dbReference type="RefSeq" id="WP_236289684.1">
    <property type="nucleotide sequence ID" value="NZ_CAKMMW010000011.1"/>
</dbReference>
<dbReference type="Proteomes" id="UP000838821">
    <property type="component" value="Unassembled WGS sequence"/>
</dbReference>
<accession>A0ABN8GPH0</accession>